<reference evidence="2" key="1">
    <citation type="submission" date="2019-09" db="EMBL/GenBank/DDBJ databases">
        <authorList>
            <person name="Teo W.F.A."/>
            <person name="Duangmal K."/>
        </authorList>
    </citation>
    <scope>NUCLEOTIDE SEQUENCE [LARGE SCALE GENOMIC DNA]</scope>
    <source>
        <strain evidence="2">K81G1</strain>
    </source>
</reference>
<dbReference type="SUPFAM" id="SSF55729">
    <property type="entry name" value="Acyl-CoA N-acyltransferases (Nat)"/>
    <property type="match status" value="1"/>
</dbReference>
<gene>
    <name evidence="2" type="ORF">FPZ12_031150</name>
</gene>
<dbReference type="Gene3D" id="3.40.630.30">
    <property type="match status" value="1"/>
</dbReference>
<keyword evidence="3" id="KW-1185">Reference proteome</keyword>
<dbReference type="PROSITE" id="PS51186">
    <property type="entry name" value="GNAT"/>
    <property type="match status" value="1"/>
</dbReference>
<dbReference type="Pfam" id="PF13302">
    <property type="entry name" value="Acetyltransf_3"/>
    <property type="match status" value="1"/>
</dbReference>
<dbReference type="OrthoDB" id="9799321at2"/>
<dbReference type="GO" id="GO:1990189">
    <property type="term" value="F:protein N-terminal-serine acetyltransferase activity"/>
    <property type="evidence" value="ECO:0007669"/>
    <property type="project" value="TreeGrafter"/>
</dbReference>
<name>A0A5N0USY0_9PSEU</name>
<feature type="domain" description="N-acetyltransferase" evidence="1">
    <location>
        <begin position="12"/>
        <end position="177"/>
    </location>
</feature>
<dbReference type="PANTHER" id="PTHR43441">
    <property type="entry name" value="RIBOSOMAL-PROTEIN-SERINE ACETYLTRANSFERASE"/>
    <property type="match status" value="1"/>
</dbReference>
<evidence type="ECO:0000313" key="2">
    <source>
        <dbReference type="EMBL" id="KAA9154820.1"/>
    </source>
</evidence>
<organism evidence="2 3">
    <name type="scientific">Amycolatopsis acidicola</name>
    <dbReference type="NCBI Taxonomy" id="2596893"/>
    <lineage>
        <taxon>Bacteria</taxon>
        <taxon>Bacillati</taxon>
        <taxon>Actinomycetota</taxon>
        <taxon>Actinomycetes</taxon>
        <taxon>Pseudonocardiales</taxon>
        <taxon>Pseudonocardiaceae</taxon>
        <taxon>Amycolatopsis</taxon>
    </lineage>
</organism>
<sequence>MRPAEYLTDGVVTLRRWRAGDAAALERAVTGSLDHIGAFLPWAVAGYGEADAVDFLTRTDRQWRVGDAFEYAILGAGGELAGGCGLMTRIGGGGLEIGYWLSKSATGQGLVTRASRLLTEEAFRIGATRVEIHHDEANVRSGAVPERLGFTRVGTRTAGQAGGPASTGTLVVWRLKPGRG</sequence>
<accession>A0A5N0USY0</accession>
<evidence type="ECO:0000259" key="1">
    <source>
        <dbReference type="PROSITE" id="PS51186"/>
    </source>
</evidence>
<dbReference type="Proteomes" id="UP000319769">
    <property type="component" value="Unassembled WGS sequence"/>
</dbReference>
<dbReference type="PANTHER" id="PTHR43441:SF3">
    <property type="entry name" value="ACETYLTRANSFERASE"/>
    <property type="match status" value="1"/>
</dbReference>
<dbReference type="InterPro" id="IPR051908">
    <property type="entry name" value="Ribosomal_N-acetyltransferase"/>
</dbReference>
<dbReference type="EMBL" id="VMNW02000062">
    <property type="protein sequence ID" value="KAA9154820.1"/>
    <property type="molecule type" value="Genomic_DNA"/>
</dbReference>
<dbReference type="GO" id="GO:0005737">
    <property type="term" value="C:cytoplasm"/>
    <property type="evidence" value="ECO:0007669"/>
    <property type="project" value="TreeGrafter"/>
</dbReference>
<dbReference type="GO" id="GO:0008999">
    <property type="term" value="F:protein-N-terminal-alanine acetyltransferase activity"/>
    <property type="evidence" value="ECO:0007669"/>
    <property type="project" value="TreeGrafter"/>
</dbReference>
<protein>
    <submittedName>
        <fullName evidence="2">GNAT family N-acetyltransferase</fullName>
    </submittedName>
</protein>
<dbReference type="InterPro" id="IPR016181">
    <property type="entry name" value="Acyl_CoA_acyltransferase"/>
</dbReference>
<dbReference type="RefSeq" id="WP_150980569.1">
    <property type="nucleotide sequence ID" value="NZ_VMNW02000062.1"/>
</dbReference>
<comment type="caution">
    <text evidence="2">The sequence shown here is derived from an EMBL/GenBank/DDBJ whole genome shotgun (WGS) entry which is preliminary data.</text>
</comment>
<proteinExistence type="predicted"/>
<dbReference type="InterPro" id="IPR000182">
    <property type="entry name" value="GNAT_dom"/>
</dbReference>
<dbReference type="AlphaFoldDB" id="A0A5N0USY0"/>
<evidence type="ECO:0000313" key="3">
    <source>
        <dbReference type="Proteomes" id="UP000319769"/>
    </source>
</evidence>